<gene>
    <name evidence="9" type="ORF">SPIRO4BDMA_50369</name>
</gene>
<dbReference type="EMBL" id="FWDO01000005">
    <property type="protein sequence ID" value="SLM18854.1"/>
    <property type="molecule type" value="Genomic_DNA"/>
</dbReference>
<dbReference type="AlphaFoldDB" id="A0A3P3XRQ3"/>
<keyword evidence="5 7" id="KW-1133">Transmembrane helix</keyword>
<evidence type="ECO:0000256" key="7">
    <source>
        <dbReference type="RuleBase" id="RU363032"/>
    </source>
</evidence>
<feature type="transmembrane region" description="Helical" evidence="7">
    <location>
        <begin position="120"/>
        <end position="141"/>
    </location>
</feature>
<evidence type="ECO:0000256" key="4">
    <source>
        <dbReference type="ARBA" id="ARBA00022692"/>
    </source>
</evidence>
<evidence type="ECO:0000313" key="9">
    <source>
        <dbReference type="EMBL" id="SLM18854.1"/>
    </source>
</evidence>
<feature type="transmembrane region" description="Helical" evidence="7">
    <location>
        <begin position="21"/>
        <end position="50"/>
    </location>
</feature>
<keyword evidence="4 7" id="KW-0812">Transmembrane</keyword>
<evidence type="ECO:0000259" key="8">
    <source>
        <dbReference type="PROSITE" id="PS50928"/>
    </source>
</evidence>
<keyword evidence="3" id="KW-1003">Cell membrane</keyword>
<evidence type="ECO:0000256" key="6">
    <source>
        <dbReference type="ARBA" id="ARBA00023136"/>
    </source>
</evidence>
<protein>
    <submittedName>
        <fullName evidence="9">Putative ABC transporter permease protein AmyC</fullName>
    </submittedName>
</protein>
<feature type="transmembrane region" description="Helical" evidence="7">
    <location>
        <begin position="85"/>
        <end position="108"/>
    </location>
</feature>
<dbReference type="PANTHER" id="PTHR43744">
    <property type="entry name" value="ABC TRANSPORTER PERMEASE PROTEIN MG189-RELATED-RELATED"/>
    <property type="match status" value="1"/>
</dbReference>
<dbReference type="CDD" id="cd06261">
    <property type="entry name" value="TM_PBP2"/>
    <property type="match status" value="1"/>
</dbReference>
<evidence type="ECO:0000256" key="2">
    <source>
        <dbReference type="ARBA" id="ARBA00022448"/>
    </source>
</evidence>
<dbReference type="Gene3D" id="1.10.3720.10">
    <property type="entry name" value="MetI-like"/>
    <property type="match status" value="1"/>
</dbReference>
<accession>A0A3P3XRQ3</accession>
<proteinExistence type="inferred from homology"/>
<feature type="transmembrane region" description="Helical" evidence="7">
    <location>
        <begin position="259"/>
        <end position="277"/>
    </location>
</feature>
<dbReference type="PROSITE" id="PS50928">
    <property type="entry name" value="ABC_TM1"/>
    <property type="match status" value="1"/>
</dbReference>
<name>A0A3P3XRQ3_9SPIR</name>
<sequence>MRMRREQSAGRGRSSSRVHYGMSEIIITIVLVVLAVITIFPLVVPLLFAFKTQLEFAYHPWAIPEALRWNNFAEAWKAVRIDQGLLNTLIVCFGSILCTIPSAVLAGYVFARYRSRVTEILFYAILIGYFVPVQMVLVPLYRMEVSLKMNDTLYGLFLPMAAFGIPFWTLIYRSFFKSLPRELAEAASIDGAGHTKTFFRVMLPLAQPATVLAVLQVFMGAWNDYLLSLILLSDQNKFTMQLRVASFLNSYGTDRMPRYAAAVIISALPTLILYLVGHRWIIKGMLSGAIKE</sequence>
<evidence type="ECO:0000256" key="1">
    <source>
        <dbReference type="ARBA" id="ARBA00004651"/>
    </source>
</evidence>
<feature type="domain" description="ABC transmembrane type-1" evidence="8">
    <location>
        <begin position="85"/>
        <end position="277"/>
    </location>
</feature>
<dbReference type="GO" id="GO:0005886">
    <property type="term" value="C:plasma membrane"/>
    <property type="evidence" value="ECO:0007669"/>
    <property type="project" value="UniProtKB-SubCell"/>
</dbReference>
<dbReference type="GO" id="GO:0055085">
    <property type="term" value="P:transmembrane transport"/>
    <property type="evidence" value="ECO:0007669"/>
    <property type="project" value="InterPro"/>
</dbReference>
<dbReference type="Pfam" id="PF00528">
    <property type="entry name" value="BPD_transp_1"/>
    <property type="match status" value="1"/>
</dbReference>
<keyword evidence="6 7" id="KW-0472">Membrane</keyword>
<comment type="subcellular location">
    <subcellularLocation>
        <location evidence="1 7">Cell membrane</location>
        <topology evidence="1 7">Multi-pass membrane protein</topology>
    </subcellularLocation>
</comment>
<dbReference type="PANTHER" id="PTHR43744:SF12">
    <property type="entry name" value="ABC TRANSPORTER PERMEASE PROTEIN MG189-RELATED"/>
    <property type="match status" value="1"/>
</dbReference>
<comment type="similarity">
    <text evidence="7">Belongs to the binding-protein-dependent transport system permease family.</text>
</comment>
<evidence type="ECO:0000256" key="3">
    <source>
        <dbReference type="ARBA" id="ARBA00022475"/>
    </source>
</evidence>
<organism evidence="9">
    <name type="scientific">uncultured spirochete</name>
    <dbReference type="NCBI Taxonomy" id="156406"/>
    <lineage>
        <taxon>Bacteria</taxon>
        <taxon>Pseudomonadati</taxon>
        <taxon>Spirochaetota</taxon>
        <taxon>Spirochaetia</taxon>
        <taxon>Spirochaetales</taxon>
        <taxon>environmental samples</taxon>
    </lineage>
</organism>
<dbReference type="SUPFAM" id="SSF161098">
    <property type="entry name" value="MetI-like"/>
    <property type="match status" value="1"/>
</dbReference>
<feature type="transmembrane region" description="Helical" evidence="7">
    <location>
        <begin position="201"/>
        <end position="222"/>
    </location>
</feature>
<feature type="transmembrane region" description="Helical" evidence="7">
    <location>
        <begin position="153"/>
        <end position="172"/>
    </location>
</feature>
<dbReference type="InterPro" id="IPR000515">
    <property type="entry name" value="MetI-like"/>
</dbReference>
<keyword evidence="2 7" id="KW-0813">Transport</keyword>
<dbReference type="InterPro" id="IPR035906">
    <property type="entry name" value="MetI-like_sf"/>
</dbReference>
<evidence type="ECO:0000256" key="5">
    <source>
        <dbReference type="ARBA" id="ARBA00022989"/>
    </source>
</evidence>
<reference evidence="9" key="1">
    <citation type="submission" date="2017-02" db="EMBL/GenBank/DDBJ databases">
        <authorList>
            <person name="Regsiter A."/>
            <person name="William W."/>
        </authorList>
    </citation>
    <scope>NUCLEOTIDE SEQUENCE</scope>
    <source>
        <strain evidence="9">BdmA 4</strain>
    </source>
</reference>